<organism evidence="3 4">
    <name type="scientific">Candidatus Kerfeldbacteria bacterium RIFOXYB2_FULL_38_14</name>
    <dbReference type="NCBI Taxonomy" id="1798547"/>
    <lineage>
        <taxon>Bacteria</taxon>
        <taxon>Candidatus Kerfeldiibacteriota</taxon>
    </lineage>
</organism>
<dbReference type="PANTHER" id="PTHR43566:SF1">
    <property type="entry name" value="AAA+ ATPASE DOMAIN-CONTAINING PROTEIN"/>
    <property type="match status" value="1"/>
</dbReference>
<evidence type="ECO:0000313" key="4">
    <source>
        <dbReference type="Proteomes" id="UP000176420"/>
    </source>
</evidence>
<proteinExistence type="predicted"/>
<name>A0A1G2BFE4_9BACT</name>
<dbReference type="Pfam" id="PF13173">
    <property type="entry name" value="AAA_14"/>
    <property type="match status" value="1"/>
</dbReference>
<dbReference type="SUPFAM" id="SSF52540">
    <property type="entry name" value="P-loop containing nucleoside triphosphate hydrolases"/>
    <property type="match status" value="1"/>
</dbReference>
<dbReference type="AlphaFoldDB" id="A0A1G2BFE4"/>
<comment type="caution">
    <text evidence="3">The sequence shown here is derived from an EMBL/GenBank/DDBJ whole genome shotgun (WGS) entry which is preliminary data.</text>
</comment>
<dbReference type="InterPro" id="IPR041682">
    <property type="entry name" value="AAA_14"/>
</dbReference>
<evidence type="ECO:0000259" key="2">
    <source>
        <dbReference type="Pfam" id="PF13635"/>
    </source>
</evidence>
<sequence length="393" mass="46916">MDIKQRYLDTCIAADLKKKMVFLGGPRQVGKTTSALNIGESNYHNVSYLNWDDRDDQKNIIARTFGAETDLIIFDELHKYQKWKNYIKGLYDKQQKNFHILVTGSARLDLYRRGGDSLMGRYHYYRLHPFSVAELMQTKNRFTIHAALTFPKQKNGRKNLYTNLLRFSGFPEPLFNQNERTHRRWQKERLERLLREDVRDVEYIKQISSLEILTQLLPDKVGSVFSLNSLQEDLQVSYNTMARWVDILENFYYHFRIRPWTNTKIRSLKKEPKLYLWDWTEVNDHGARLENLVASHLLKFVHFLEDTEGYRIELQYLRDRDGREVDFIVTVDNKPWFAVEVKNHTITPSKHLFYFCERIHIPYLYQVVEKENIDIMANQVRIMSVDKFLSGLV</sequence>
<evidence type="ECO:0000313" key="3">
    <source>
        <dbReference type="EMBL" id="OGY87406.1"/>
    </source>
</evidence>
<dbReference type="EMBL" id="MHKI01000009">
    <property type="protein sequence ID" value="OGY87406.1"/>
    <property type="molecule type" value="Genomic_DNA"/>
</dbReference>
<evidence type="ECO:0008006" key="5">
    <source>
        <dbReference type="Google" id="ProtNLM"/>
    </source>
</evidence>
<gene>
    <name evidence="3" type="ORF">A2319_05570</name>
</gene>
<reference evidence="3 4" key="1">
    <citation type="journal article" date="2016" name="Nat. Commun.">
        <title>Thousands of microbial genomes shed light on interconnected biogeochemical processes in an aquifer system.</title>
        <authorList>
            <person name="Anantharaman K."/>
            <person name="Brown C.T."/>
            <person name="Hug L.A."/>
            <person name="Sharon I."/>
            <person name="Castelle C.J."/>
            <person name="Probst A.J."/>
            <person name="Thomas B.C."/>
            <person name="Singh A."/>
            <person name="Wilkins M.J."/>
            <person name="Karaoz U."/>
            <person name="Brodie E.L."/>
            <person name="Williams K.H."/>
            <person name="Hubbard S.S."/>
            <person name="Banfield J.F."/>
        </authorList>
    </citation>
    <scope>NUCLEOTIDE SEQUENCE [LARGE SCALE GENOMIC DNA]</scope>
</reference>
<evidence type="ECO:0000259" key="1">
    <source>
        <dbReference type="Pfam" id="PF13173"/>
    </source>
</evidence>
<dbReference type="InterPro" id="IPR025420">
    <property type="entry name" value="DUF4143"/>
</dbReference>
<dbReference type="InterPro" id="IPR027417">
    <property type="entry name" value="P-loop_NTPase"/>
</dbReference>
<dbReference type="Proteomes" id="UP000176420">
    <property type="component" value="Unassembled WGS sequence"/>
</dbReference>
<feature type="domain" description="AAA" evidence="1">
    <location>
        <begin position="18"/>
        <end position="135"/>
    </location>
</feature>
<accession>A0A1G2BFE4</accession>
<protein>
    <recommendedName>
        <fullName evidence="5">AAA family ATPase</fullName>
    </recommendedName>
</protein>
<dbReference type="Pfam" id="PF13635">
    <property type="entry name" value="DUF4143"/>
    <property type="match status" value="1"/>
</dbReference>
<dbReference type="PANTHER" id="PTHR43566">
    <property type="entry name" value="CONSERVED PROTEIN"/>
    <property type="match status" value="1"/>
</dbReference>
<feature type="domain" description="DUF4143" evidence="2">
    <location>
        <begin position="196"/>
        <end position="342"/>
    </location>
</feature>